<dbReference type="EMBL" id="LT598484">
    <property type="protein sequence ID" value="SCV01679.1"/>
    <property type="molecule type" value="Genomic_DNA"/>
</dbReference>
<sequence length="657" mass="75233">MSTGSSSNKKLSIEERLSLAARAKTRRKGKRLDSPSPVPTPQEADLGAVSTDANAVKLDTSSPPETPTDSGGNDRAQLGSDDLNEISVMLPSDYQEMTKEALLIALKPYLVGSLTSAPIPEQSGKELESREPKDNSLVKLIKEKDSIIEDLRKEGESLSKLELRHSNIIKGLRDKLKASDYELERLKKDTERKANEHTSLSRDFAQLEKKYHETNKQLSKVLEEREEVRARNEALEKGQLLELQDQVSSDQKTIKALQSHLQMSRDKLETASMKAEMKYQSLEATSKEEIARLETSLEETRISSRHFSTISEPQRNQVELAEKLQRFEKELETGRQSWSRLESALRQELYEAECKLTECSKERSIASDSLVSARDENASLNSQIHTLKLSQQNLKNEVKELESMIEKLDHSLSNAKDETKLWQEKYMVRKSELDSLLNDPRARDEMKSQFEPHIQDKEETPTDLEGLDKISNWEFKNLQTLDTDCNNNQDSVSIRSQYDLDELLPREDIELSSNLRKSSITSLDYTSSRQQNKTINTQQNTQMNAQMISRLASQVRRLETELASLQGSHGKLLKEKQAVNDTIFKLMEENEQVTEVKNQLKISCEHEKRLEQELSKTAELLSERTERVEELENDVDDLKELMQMQVQQLVELQEQVR</sequence>
<feature type="coiled-coil region" evidence="4">
    <location>
        <begin position="548"/>
        <end position="575"/>
    </location>
</feature>
<feature type="domain" description="TATA element modulatory factor 1 TATA binding" evidence="6">
    <location>
        <begin position="538"/>
        <end position="649"/>
    </location>
</feature>
<dbReference type="GO" id="GO:0005794">
    <property type="term" value="C:Golgi apparatus"/>
    <property type="evidence" value="ECO:0007669"/>
    <property type="project" value="UniProtKB-SubCell"/>
</dbReference>
<comment type="subcellular location">
    <subcellularLocation>
        <location evidence="1">Golgi apparatus</location>
    </subcellularLocation>
</comment>
<organism evidence="7 8">
    <name type="scientific">Lachancea meyersii CBS 8951</name>
    <dbReference type="NCBI Taxonomy" id="1266667"/>
    <lineage>
        <taxon>Eukaryota</taxon>
        <taxon>Fungi</taxon>
        <taxon>Dikarya</taxon>
        <taxon>Ascomycota</taxon>
        <taxon>Saccharomycotina</taxon>
        <taxon>Saccharomycetes</taxon>
        <taxon>Saccharomycetales</taxon>
        <taxon>Saccharomycetaceae</taxon>
        <taxon>Lachancea</taxon>
    </lineage>
</organism>
<dbReference type="PANTHER" id="PTHR46515">
    <property type="entry name" value="TATA ELEMENT MODULATORY FACTOR TMF1"/>
    <property type="match status" value="1"/>
</dbReference>
<dbReference type="OrthoDB" id="74178at2759"/>
<reference evidence="8" key="1">
    <citation type="submission" date="2016-03" db="EMBL/GenBank/DDBJ databases">
        <authorList>
            <person name="Devillers Hugo."/>
        </authorList>
    </citation>
    <scope>NUCLEOTIDE SEQUENCE [LARGE SCALE GENOMIC DNA]</scope>
</reference>
<protein>
    <submittedName>
        <fullName evidence="7">LAME_0G17788g1_1</fullName>
    </submittedName>
</protein>
<evidence type="ECO:0000256" key="3">
    <source>
        <dbReference type="ARBA" id="ARBA00023054"/>
    </source>
</evidence>
<dbReference type="InterPro" id="IPR022091">
    <property type="entry name" value="TMF_TATA-bd"/>
</dbReference>
<feature type="coiled-coil region" evidence="4">
    <location>
        <begin position="377"/>
        <end position="418"/>
    </location>
</feature>
<dbReference type="GO" id="GO:0005783">
    <property type="term" value="C:endoplasmic reticulum"/>
    <property type="evidence" value="ECO:0007669"/>
    <property type="project" value="TreeGrafter"/>
</dbReference>
<keyword evidence="3 4" id="KW-0175">Coiled coil</keyword>
<feature type="coiled-coil region" evidence="4">
    <location>
        <begin position="614"/>
        <end position="655"/>
    </location>
</feature>
<evidence type="ECO:0000313" key="7">
    <source>
        <dbReference type="EMBL" id="SCV01679.1"/>
    </source>
</evidence>
<accession>A0A1G4KBN9</accession>
<name>A0A1G4KBN9_9SACH</name>
<proteinExistence type="predicted"/>
<dbReference type="PANTHER" id="PTHR46515:SF1">
    <property type="entry name" value="TATA ELEMENT MODULATORY FACTOR"/>
    <property type="match status" value="1"/>
</dbReference>
<evidence type="ECO:0000313" key="8">
    <source>
        <dbReference type="Proteomes" id="UP000191144"/>
    </source>
</evidence>
<evidence type="ECO:0000256" key="1">
    <source>
        <dbReference type="ARBA" id="ARBA00004555"/>
    </source>
</evidence>
<dbReference type="Proteomes" id="UP000191144">
    <property type="component" value="Chromosome G"/>
</dbReference>
<feature type="region of interest" description="Disordered" evidence="5">
    <location>
        <begin position="22"/>
        <end position="84"/>
    </location>
</feature>
<evidence type="ECO:0000256" key="4">
    <source>
        <dbReference type="SAM" id="Coils"/>
    </source>
</evidence>
<gene>
    <name evidence="7" type="ORF">LAME_0G17788G</name>
</gene>
<evidence type="ECO:0000256" key="5">
    <source>
        <dbReference type="SAM" id="MobiDB-lite"/>
    </source>
</evidence>
<dbReference type="InterPro" id="IPR022092">
    <property type="entry name" value="TMF_DNA-bd"/>
</dbReference>
<evidence type="ECO:0000256" key="2">
    <source>
        <dbReference type="ARBA" id="ARBA00023034"/>
    </source>
</evidence>
<dbReference type="Pfam" id="PF12329">
    <property type="entry name" value="TMF_DNA_bd"/>
    <property type="match status" value="1"/>
</dbReference>
<feature type="coiled-coil region" evidence="4">
    <location>
        <begin position="169"/>
        <end position="238"/>
    </location>
</feature>
<keyword evidence="8" id="KW-1185">Reference proteome</keyword>
<dbReference type="InterPro" id="IPR052602">
    <property type="entry name" value="Growth_transcription_reg"/>
</dbReference>
<dbReference type="AlphaFoldDB" id="A0A1G4KBN9"/>
<dbReference type="Pfam" id="PF12325">
    <property type="entry name" value="TMF_TATA_bd"/>
    <property type="match status" value="1"/>
</dbReference>
<feature type="compositionally biased region" description="Polar residues" evidence="5">
    <location>
        <begin position="59"/>
        <end position="71"/>
    </location>
</feature>
<evidence type="ECO:0000259" key="6">
    <source>
        <dbReference type="Pfam" id="PF12325"/>
    </source>
</evidence>
<keyword evidence="2" id="KW-0333">Golgi apparatus</keyword>